<keyword evidence="3" id="KW-1185">Reference proteome</keyword>
<evidence type="ECO:0000313" key="2">
    <source>
        <dbReference type="EMBL" id="KAJ7762232.1"/>
    </source>
</evidence>
<accession>A0AAD7JCW8</accession>
<reference evidence="2" key="1">
    <citation type="submission" date="2023-03" db="EMBL/GenBank/DDBJ databases">
        <title>Massive genome expansion in bonnet fungi (Mycena s.s.) driven by repeated elements and novel gene families across ecological guilds.</title>
        <authorList>
            <consortium name="Lawrence Berkeley National Laboratory"/>
            <person name="Harder C.B."/>
            <person name="Miyauchi S."/>
            <person name="Viragh M."/>
            <person name="Kuo A."/>
            <person name="Thoen E."/>
            <person name="Andreopoulos B."/>
            <person name="Lu D."/>
            <person name="Skrede I."/>
            <person name="Drula E."/>
            <person name="Henrissat B."/>
            <person name="Morin E."/>
            <person name="Kohler A."/>
            <person name="Barry K."/>
            <person name="LaButti K."/>
            <person name="Morin E."/>
            <person name="Salamov A."/>
            <person name="Lipzen A."/>
            <person name="Mereny Z."/>
            <person name="Hegedus B."/>
            <person name="Baldrian P."/>
            <person name="Stursova M."/>
            <person name="Weitz H."/>
            <person name="Taylor A."/>
            <person name="Grigoriev I.V."/>
            <person name="Nagy L.G."/>
            <person name="Martin F."/>
            <person name="Kauserud H."/>
        </authorList>
    </citation>
    <scope>NUCLEOTIDE SEQUENCE</scope>
    <source>
        <strain evidence="2">CBHHK182m</strain>
    </source>
</reference>
<evidence type="ECO:0000313" key="3">
    <source>
        <dbReference type="Proteomes" id="UP001215598"/>
    </source>
</evidence>
<evidence type="ECO:0000256" key="1">
    <source>
        <dbReference type="SAM" id="MobiDB-lite"/>
    </source>
</evidence>
<feature type="region of interest" description="Disordered" evidence="1">
    <location>
        <begin position="115"/>
        <end position="216"/>
    </location>
</feature>
<dbReference type="EMBL" id="JARKIB010000033">
    <property type="protein sequence ID" value="KAJ7762232.1"/>
    <property type="molecule type" value="Genomic_DNA"/>
</dbReference>
<gene>
    <name evidence="2" type="ORF">B0H16DRAFT_1719267</name>
</gene>
<dbReference type="Proteomes" id="UP001215598">
    <property type="component" value="Unassembled WGS sequence"/>
</dbReference>
<organism evidence="2 3">
    <name type="scientific">Mycena metata</name>
    <dbReference type="NCBI Taxonomy" id="1033252"/>
    <lineage>
        <taxon>Eukaryota</taxon>
        <taxon>Fungi</taxon>
        <taxon>Dikarya</taxon>
        <taxon>Basidiomycota</taxon>
        <taxon>Agaricomycotina</taxon>
        <taxon>Agaricomycetes</taxon>
        <taxon>Agaricomycetidae</taxon>
        <taxon>Agaricales</taxon>
        <taxon>Marasmiineae</taxon>
        <taxon>Mycenaceae</taxon>
        <taxon>Mycena</taxon>
    </lineage>
</organism>
<proteinExistence type="predicted"/>
<sequence>MNSESGKRGGARAAKNINVMHQYLETEDGKSVSGLTAKAMRTHQRTIFREIYKRTPKELPATWGNASLSVVNYHHAEMYKAYPLLRLCQSHWKVDLMATSAYSSWYLENVKKKQCDSESDSDSDSDSSSDHEPSPSSSSDIPSLSDAATPSPDPSSEFLSTESSASSPSLLSVSAPSTELLPPEETPASFASAPISNPEENTASSTPSTVTAPSNTSILSATTTTIVIVSPIDEEFGPASGPTQRRDTLDAGTASKPRKSNKQAKKRATKSSTAENRFYIDYLKSKPPVTPDEFKTIFSQLSPVELKVWTTKSTEQNSAKKNSKAQTIAAAEGVASGSSSAAWDWTCATRAGEMEIIEQLKRREMAYFVLGTGTQRAAQQITELKFPDENFVRYI</sequence>
<feature type="compositionally biased region" description="Low complexity" evidence="1">
    <location>
        <begin position="134"/>
        <end position="189"/>
    </location>
</feature>
<name>A0AAD7JCW8_9AGAR</name>
<feature type="compositionally biased region" description="Basic residues" evidence="1">
    <location>
        <begin position="256"/>
        <end position="269"/>
    </location>
</feature>
<protein>
    <submittedName>
        <fullName evidence="2">Uncharacterized protein</fullName>
    </submittedName>
</protein>
<dbReference type="AlphaFoldDB" id="A0AAD7JCW8"/>
<feature type="region of interest" description="Disordered" evidence="1">
    <location>
        <begin position="234"/>
        <end position="272"/>
    </location>
</feature>
<feature type="compositionally biased region" description="Low complexity" evidence="1">
    <location>
        <begin position="201"/>
        <end position="216"/>
    </location>
</feature>
<feature type="compositionally biased region" description="Acidic residues" evidence="1">
    <location>
        <begin position="117"/>
        <end position="127"/>
    </location>
</feature>
<comment type="caution">
    <text evidence="2">The sequence shown here is derived from an EMBL/GenBank/DDBJ whole genome shotgun (WGS) entry which is preliminary data.</text>
</comment>